<dbReference type="HOGENOM" id="CLU_1426170_0_0_6"/>
<keyword evidence="1" id="KW-0812">Transmembrane</keyword>
<protein>
    <submittedName>
        <fullName evidence="2">Uncharacterized protein</fullName>
    </submittedName>
</protein>
<dbReference type="EMBL" id="CP000155">
    <property type="protein sequence ID" value="ABC33087.1"/>
    <property type="molecule type" value="Genomic_DNA"/>
</dbReference>
<keyword evidence="3" id="KW-1185">Reference proteome</keyword>
<keyword evidence="1" id="KW-1133">Transmembrane helix</keyword>
<accession>Q2S8D7</accession>
<keyword evidence="1" id="KW-0472">Membrane</keyword>
<name>Q2S8D7_HAHCH</name>
<dbReference type="KEGG" id="hch:HCH_06443"/>
<dbReference type="AlphaFoldDB" id="Q2S8D7"/>
<dbReference type="Proteomes" id="UP000000238">
    <property type="component" value="Chromosome"/>
</dbReference>
<feature type="transmembrane region" description="Helical" evidence="1">
    <location>
        <begin position="21"/>
        <end position="39"/>
    </location>
</feature>
<evidence type="ECO:0000313" key="3">
    <source>
        <dbReference type="Proteomes" id="UP000000238"/>
    </source>
</evidence>
<sequence>MGSIKRTANVERLPFRPRKHFFKQGFGWLLAINIVLIQFKMVLDAFQHSDAFFALGQFGGVARPFICSNDVIDIEYISPCDMHAILHFFRDHPVRAADQVNSQIAETANSDDEFPTFQRLENSLPGRWRHYHFNVVRKDRSVLFSPFRHISGRSGDMHPRCAAANHIPAIRTRPGIHICEKFGYSIYSVN</sequence>
<gene>
    <name evidence="2" type="ordered locus">HCH_06443</name>
</gene>
<proteinExistence type="predicted"/>
<evidence type="ECO:0000256" key="1">
    <source>
        <dbReference type="SAM" id="Phobius"/>
    </source>
</evidence>
<reference evidence="2 3" key="1">
    <citation type="journal article" date="2005" name="Nucleic Acids Res.">
        <title>Genomic blueprint of Hahella chejuensis, a marine microbe producing an algicidal agent.</title>
        <authorList>
            <person name="Jeong H."/>
            <person name="Yim J.H."/>
            <person name="Lee C."/>
            <person name="Choi S.-H."/>
            <person name="Park Y.K."/>
            <person name="Yoon S.H."/>
            <person name="Hur C.-G."/>
            <person name="Kang H.-Y."/>
            <person name="Kim D."/>
            <person name="Lee H.H."/>
            <person name="Park K.H."/>
            <person name="Park S.-H."/>
            <person name="Park H.-S."/>
            <person name="Lee H.K."/>
            <person name="Oh T.K."/>
            <person name="Kim J.F."/>
        </authorList>
    </citation>
    <scope>NUCLEOTIDE SEQUENCE [LARGE SCALE GENOMIC DNA]</scope>
    <source>
        <strain evidence="2 3">KCTC 2396</strain>
    </source>
</reference>
<evidence type="ECO:0000313" key="2">
    <source>
        <dbReference type="EMBL" id="ABC33087.1"/>
    </source>
</evidence>
<organism evidence="2 3">
    <name type="scientific">Hahella chejuensis (strain KCTC 2396)</name>
    <dbReference type="NCBI Taxonomy" id="349521"/>
    <lineage>
        <taxon>Bacteria</taxon>
        <taxon>Pseudomonadati</taxon>
        <taxon>Pseudomonadota</taxon>
        <taxon>Gammaproteobacteria</taxon>
        <taxon>Oceanospirillales</taxon>
        <taxon>Hahellaceae</taxon>
        <taxon>Hahella</taxon>
    </lineage>
</organism>